<dbReference type="InterPro" id="IPR010505">
    <property type="entry name" value="MoaA_twitch"/>
</dbReference>
<evidence type="ECO:0000256" key="1">
    <source>
        <dbReference type="ARBA" id="ARBA00001966"/>
    </source>
</evidence>
<evidence type="ECO:0000259" key="9">
    <source>
        <dbReference type="PROSITE" id="PS51918"/>
    </source>
</evidence>
<sequence length="277" mass="31132">MEEIQRVLEVLHSLGVNKIRLTGGEPLARRGIGRLIRRASTIGFDDIAMTTNGVLLPRFAGLLRECGLRRVNISLDTLHPERFSHITGVNSFDQVWKGIQAARENGLKPIKINVVAIRGVNEDEIADFVALTCKEKINVRFIEYMPVGIKSRYNTEQLISVAQMLAQIKKRFAVEPLDGEKYSTARMFRIVGGEGAFGFISPMTEHFCHSCNRLRITADGKIKTCLFSKQEHDFLPLLRHQSNNEALSSFFLQVAAGKVTEIDDMYHSSRNMTRIGG</sequence>
<dbReference type="InterPro" id="IPR050105">
    <property type="entry name" value="MoCo_biosynth_MoaA/MoaC"/>
</dbReference>
<dbReference type="GO" id="GO:0006777">
    <property type="term" value="P:Mo-molybdopterin cofactor biosynthetic process"/>
    <property type="evidence" value="ECO:0007669"/>
    <property type="project" value="UniProtKB-KW"/>
</dbReference>
<dbReference type="PROSITE" id="PS51918">
    <property type="entry name" value="RADICAL_SAM"/>
    <property type="match status" value="1"/>
</dbReference>
<dbReference type="InterPro" id="IPR013785">
    <property type="entry name" value="Aldolase_TIM"/>
</dbReference>
<dbReference type="Proteomes" id="UP000528322">
    <property type="component" value="Unassembled WGS sequence"/>
</dbReference>
<dbReference type="CDD" id="cd21117">
    <property type="entry name" value="Twitch_MoaA"/>
    <property type="match status" value="1"/>
</dbReference>
<accession>A0A7W8DGH1</accession>
<feature type="domain" description="Radical SAM core" evidence="9">
    <location>
        <begin position="1"/>
        <end position="175"/>
    </location>
</feature>
<evidence type="ECO:0000256" key="7">
    <source>
        <dbReference type="ARBA" id="ARBA00023134"/>
    </source>
</evidence>
<dbReference type="Pfam" id="PF04055">
    <property type="entry name" value="Radical_SAM"/>
    <property type="match status" value="1"/>
</dbReference>
<organism evidence="10 11">
    <name type="scientific">Desulfurispira natronophila</name>
    <dbReference type="NCBI Taxonomy" id="682562"/>
    <lineage>
        <taxon>Bacteria</taxon>
        <taxon>Pseudomonadati</taxon>
        <taxon>Chrysiogenota</taxon>
        <taxon>Chrysiogenia</taxon>
        <taxon>Chrysiogenales</taxon>
        <taxon>Chrysiogenaceae</taxon>
        <taxon>Desulfurispira</taxon>
    </lineage>
</organism>
<evidence type="ECO:0000256" key="3">
    <source>
        <dbReference type="ARBA" id="ARBA00022723"/>
    </source>
</evidence>
<protein>
    <submittedName>
        <fullName evidence="10">Cyclic pyranopterin phosphate synthase</fullName>
    </submittedName>
</protein>
<dbReference type="GO" id="GO:0046872">
    <property type="term" value="F:metal ion binding"/>
    <property type="evidence" value="ECO:0007669"/>
    <property type="project" value="UniProtKB-KW"/>
</dbReference>
<reference evidence="10 11" key="1">
    <citation type="submission" date="2020-08" db="EMBL/GenBank/DDBJ databases">
        <title>Genomic Encyclopedia of Type Strains, Phase IV (KMG-IV): sequencing the most valuable type-strain genomes for metagenomic binning, comparative biology and taxonomic classification.</title>
        <authorList>
            <person name="Goeker M."/>
        </authorList>
    </citation>
    <scope>NUCLEOTIDE SEQUENCE [LARGE SCALE GENOMIC DNA]</scope>
    <source>
        <strain evidence="10 11">DSM 22071</strain>
    </source>
</reference>
<dbReference type="GO" id="GO:0061799">
    <property type="term" value="F:cyclic pyranopterin monophosphate synthase activity"/>
    <property type="evidence" value="ECO:0007669"/>
    <property type="project" value="TreeGrafter"/>
</dbReference>
<keyword evidence="7" id="KW-0342">GTP-binding</keyword>
<gene>
    <name evidence="10" type="ORF">HNR37_000714</name>
</gene>
<dbReference type="InterPro" id="IPR058240">
    <property type="entry name" value="rSAM_sf"/>
</dbReference>
<dbReference type="InterPro" id="IPR013483">
    <property type="entry name" value="MoaA"/>
</dbReference>
<dbReference type="PANTHER" id="PTHR22960">
    <property type="entry name" value="MOLYBDOPTERIN COFACTOR SYNTHESIS PROTEIN A"/>
    <property type="match status" value="1"/>
</dbReference>
<dbReference type="GO" id="GO:0005525">
    <property type="term" value="F:GTP binding"/>
    <property type="evidence" value="ECO:0007669"/>
    <property type="project" value="UniProtKB-KW"/>
</dbReference>
<evidence type="ECO:0000313" key="10">
    <source>
        <dbReference type="EMBL" id="MBB5021405.1"/>
    </source>
</evidence>
<evidence type="ECO:0000256" key="6">
    <source>
        <dbReference type="ARBA" id="ARBA00023014"/>
    </source>
</evidence>
<evidence type="ECO:0000256" key="2">
    <source>
        <dbReference type="ARBA" id="ARBA00022691"/>
    </source>
</evidence>
<keyword evidence="2" id="KW-0949">S-adenosyl-L-methionine</keyword>
<evidence type="ECO:0000256" key="8">
    <source>
        <dbReference type="ARBA" id="ARBA00023150"/>
    </source>
</evidence>
<dbReference type="EMBL" id="JACHID010000003">
    <property type="protein sequence ID" value="MBB5021405.1"/>
    <property type="molecule type" value="Genomic_DNA"/>
</dbReference>
<evidence type="ECO:0000313" key="11">
    <source>
        <dbReference type="Proteomes" id="UP000528322"/>
    </source>
</evidence>
<keyword evidence="3" id="KW-0479">Metal-binding</keyword>
<proteinExistence type="predicted"/>
<evidence type="ECO:0000256" key="4">
    <source>
        <dbReference type="ARBA" id="ARBA00022741"/>
    </source>
</evidence>
<comment type="caution">
    <text evidence="10">The sequence shown here is derived from an EMBL/GenBank/DDBJ whole genome shotgun (WGS) entry which is preliminary data.</text>
</comment>
<dbReference type="InterPro" id="IPR007197">
    <property type="entry name" value="rSAM"/>
</dbReference>
<comment type="cofactor">
    <cofactor evidence="1">
        <name>[4Fe-4S] cluster</name>
        <dbReference type="ChEBI" id="CHEBI:49883"/>
    </cofactor>
</comment>
<keyword evidence="11" id="KW-1185">Reference proteome</keyword>
<keyword evidence="6" id="KW-0411">Iron-sulfur</keyword>
<keyword evidence="5" id="KW-0408">Iron</keyword>
<dbReference type="AlphaFoldDB" id="A0A7W8DGH1"/>
<dbReference type="Gene3D" id="3.20.20.70">
    <property type="entry name" value="Aldolase class I"/>
    <property type="match status" value="1"/>
</dbReference>
<dbReference type="SUPFAM" id="SSF102114">
    <property type="entry name" value="Radical SAM enzymes"/>
    <property type="match status" value="1"/>
</dbReference>
<name>A0A7W8DGH1_9BACT</name>
<dbReference type="GO" id="GO:0061798">
    <property type="term" value="F:GTP 3',8'-cyclase activity"/>
    <property type="evidence" value="ECO:0007669"/>
    <property type="project" value="TreeGrafter"/>
</dbReference>
<dbReference type="Pfam" id="PF06463">
    <property type="entry name" value="Mob_synth_C"/>
    <property type="match status" value="1"/>
</dbReference>
<dbReference type="CDD" id="cd01335">
    <property type="entry name" value="Radical_SAM"/>
    <property type="match status" value="1"/>
</dbReference>
<dbReference type="GO" id="GO:0051539">
    <property type="term" value="F:4 iron, 4 sulfur cluster binding"/>
    <property type="evidence" value="ECO:0007669"/>
    <property type="project" value="UniProtKB-KW"/>
</dbReference>
<keyword evidence="4" id="KW-0547">Nucleotide-binding</keyword>
<keyword evidence="8" id="KW-0501">Molybdenum cofactor biosynthesis</keyword>
<dbReference type="NCBIfam" id="TIGR02666">
    <property type="entry name" value="moaA"/>
    <property type="match status" value="1"/>
</dbReference>
<evidence type="ECO:0000256" key="5">
    <source>
        <dbReference type="ARBA" id="ARBA00023004"/>
    </source>
</evidence>
<dbReference type="PANTHER" id="PTHR22960:SF0">
    <property type="entry name" value="MOLYBDENUM COFACTOR BIOSYNTHESIS PROTEIN 1"/>
    <property type="match status" value="1"/>
</dbReference>